<evidence type="ECO:0000256" key="1">
    <source>
        <dbReference type="ARBA" id="ARBA00006484"/>
    </source>
</evidence>
<dbReference type="OrthoDB" id="9793825at2"/>
<dbReference type="GO" id="GO:0016020">
    <property type="term" value="C:membrane"/>
    <property type="evidence" value="ECO:0007669"/>
    <property type="project" value="TreeGrafter"/>
</dbReference>
<proteinExistence type="inferred from homology"/>
<evidence type="ECO:0000256" key="3">
    <source>
        <dbReference type="RuleBase" id="RU000363"/>
    </source>
</evidence>
<dbReference type="PROSITE" id="PS00061">
    <property type="entry name" value="ADH_SHORT"/>
    <property type="match status" value="1"/>
</dbReference>
<comment type="similarity">
    <text evidence="1 3">Belongs to the short-chain dehydrogenases/reductases (SDR) family.</text>
</comment>
<dbReference type="InterPro" id="IPR036291">
    <property type="entry name" value="NAD(P)-bd_dom_sf"/>
</dbReference>
<evidence type="ECO:0000259" key="4">
    <source>
        <dbReference type="SMART" id="SM00822"/>
    </source>
</evidence>
<gene>
    <name evidence="5" type="ORF">EDC65_2144</name>
</gene>
<accession>A0A3N1M9N0</accession>
<dbReference type="Proteomes" id="UP000278222">
    <property type="component" value="Unassembled WGS sequence"/>
</dbReference>
<dbReference type="CDD" id="cd05233">
    <property type="entry name" value="SDR_c"/>
    <property type="match status" value="1"/>
</dbReference>
<dbReference type="SUPFAM" id="SSF51735">
    <property type="entry name" value="NAD(P)-binding Rossmann-fold domains"/>
    <property type="match status" value="1"/>
</dbReference>
<dbReference type="PRINTS" id="PR00080">
    <property type="entry name" value="SDRFAMILY"/>
</dbReference>
<evidence type="ECO:0000313" key="5">
    <source>
        <dbReference type="EMBL" id="ROQ00348.1"/>
    </source>
</evidence>
<evidence type="ECO:0000256" key="2">
    <source>
        <dbReference type="ARBA" id="ARBA00023002"/>
    </source>
</evidence>
<reference evidence="5 6" key="1">
    <citation type="submission" date="2018-11" db="EMBL/GenBank/DDBJ databases">
        <title>Genomic Encyclopedia of Type Strains, Phase IV (KMG-IV): sequencing the most valuable type-strain genomes for metagenomic binning, comparative biology and taxonomic classification.</title>
        <authorList>
            <person name="Goeker M."/>
        </authorList>
    </citation>
    <scope>NUCLEOTIDE SEQUENCE [LARGE SCALE GENOMIC DNA]</scope>
    <source>
        <strain evidence="5 6">DSM 5900</strain>
    </source>
</reference>
<protein>
    <submittedName>
        <fullName evidence="5">NADP-dependent 3-hydroxy acid dehydrogenase YdfG</fullName>
    </submittedName>
</protein>
<feature type="domain" description="Ketoreductase" evidence="4">
    <location>
        <begin position="6"/>
        <end position="181"/>
    </location>
</feature>
<dbReference type="PANTHER" id="PTHR44196:SF1">
    <property type="entry name" value="DEHYDROGENASE_REDUCTASE SDR FAMILY MEMBER 7B"/>
    <property type="match status" value="1"/>
</dbReference>
<dbReference type="Pfam" id="PF00106">
    <property type="entry name" value="adh_short"/>
    <property type="match status" value="1"/>
</dbReference>
<dbReference type="RefSeq" id="WP_123689639.1">
    <property type="nucleotide sequence ID" value="NZ_AP019700.1"/>
</dbReference>
<dbReference type="AlphaFoldDB" id="A0A3N1M9N0"/>
<name>A0A3N1M9N0_9PROT</name>
<dbReference type="EMBL" id="RJKX01000013">
    <property type="protein sequence ID" value="ROQ00348.1"/>
    <property type="molecule type" value="Genomic_DNA"/>
</dbReference>
<dbReference type="PRINTS" id="PR00081">
    <property type="entry name" value="GDHRDH"/>
</dbReference>
<sequence length="238" mass="25408">MELKGKVAIITGASSGLGLACAEALAGEGVRLVLGGRRVDRLEDFARRFPGTRAVSGDITEPAAIAALFAEAETAFGQVDIVFNNAGYMTSGTIEQIDIDRVAAMVRLNVEAAYRVMYTAMKHFRRVGSGHLVNTSSILGLKVGLESGAYAGTKYAIEALAEALRMEVARSDIRITNLQPGLIATELHREYEVSIAKQRSIDHPLQPADVAQALLFALKQPPHVRVPAILISPGESAL</sequence>
<dbReference type="SMART" id="SM00822">
    <property type="entry name" value="PKS_KR"/>
    <property type="match status" value="1"/>
</dbReference>
<dbReference type="GO" id="GO:0016616">
    <property type="term" value="F:oxidoreductase activity, acting on the CH-OH group of donors, NAD or NADP as acceptor"/>
    <property type="evidence" value="ECO:0007669"/>
    <property type="project" value="UniProtKB-ARBA"/>
</dbReference>
<dbReference type="FunFam" id="3.40.50.720:FF:000047">
    <property type="entry name" value="NADP-dependent L-serine/L-allo-threonine dehydrogenase"/>
    <property type="match status" value="1"/>
</dbReference>
<evidence type="ECO:0000313" key="6">
    <source>
        <dbReference type="Proteomes" id="UP000278222"/>
    </source>
</evidence>
<comment type="caution">
    <text evidence="5">The sequence shown here is derived from an EMBL/GenBank/DDBJ whole genome shotgun (WGS) entry which is preliminary data.</text>
</comment>
<keyword evidence="6" id="KW-1185">Reference proteome</keyword>
<dbReference type="PROSITE" id="PS51257">
    <property type="entry name" value="PROKAR_LIPOPROTEIN"/>
    <property type="match status" value="1"/>
</dbReference>
<dbReference type="PANTHER" id="PTHR44196">
    <property type="entry name" value="DEHYDROGENASE/REDUCTASE SDR FAMILY MEMBER 7B"/>
    <property type="match status" value="1"/>
</dbReference>
<dbReference type="InterPro" id="IPR057326">
    <property type="entry name" value="KR_dom"/>
</dbReference>
<dbReference type="Gene3D" id="3.40.50.720">
    <property type="entry name" value="NAD(P)-binding Rossmann-like Domain"/>
    <property type="match status" value="1"/>
</dbReference>
<keyword evidence="2" id="KW-0560">Oxidoreductase</keyword>
<dbReference type="InterPro" id="IPR020904">
    <property type="entry name" value="Sc_DH/Rdtase_CS"/>
</dbReference>
<organism evidence="5 6">
    <name type="scientific">Stella humosa</name>
    <dbReference type="NCBI Taxonomy" id="94"/>
    <lineage>
        <taxon>Bacteria</taxon>
        <taxon>Pseudomonadati</taxon>
        <taxon>Pseudomonadota</taxon>
        <taxon>Alphaproteobacteria</taxon>
        <taxon>Rhodospirillales</taxon>
        <taxon>Stellaceae</taxon>
        <taxon>Stella</taxon>
    </lineage>
</organism>
<dbReference type="InterPro" id="IPR002347">
    <property type="entry name" value="SDR_fam"/>
</dbReference>